<reference evidence="5" key="1">
    <citation type="submission" date="2021-12" db="EMBL/GenBank/DDBJ databases">
        <authorList>
            <person name="King R."/>
        </authorList>
    </citation>
    <scope>NUCLEOTIDE SEQUENCE</scope>
</reference>
<evidence type="ECO:0000256" key="3">
    <source>
        <dbReference type="SAM" id="MobiDB-lite"/>
    </source>
</evidence>
<evidence type="ECO:0000313" key="5">
    <source>
        <dbReference type="EMBL" id="CAH0383277.1"/>
    </source>
</evidence>
<dbReference type="EMBL" id="OU963871">
    <property type="protein sequence ID" value="CAH0383277.1"/>
    <property type="molecule type" value="Genomic_DNA"/>
</dbReference>
<feature type="domain" description="RRM" evidence="4">
    <location>
        <begin position="383"/>
        <end position="455"/>
    </location>
</feature>
<dbReference type="InterPro" id="IPR034203">
    <property type="entry name" value="RBM45_RRM1"/>
</dbReference>
<evidence type="ECO:0000256" key="2">
    <source>
        <dbReference type="PROSITE-ProRule" id="PRU00176"/>
    </source>
</evidence>
<dbReference type="KEGG" id="btab:109042308"/>
<sequence>MADSRNDDPPNSRLFVVCSKLMEDDEIEDLFKPYGDILDFRRLKDRQTGSPKGIAYIKFAKTSQAATAMEEMDGKICKKYDRPMKVMIAQSKDFDPKRDQSEAHRLFIIVPKSATEEELTEHFKQFGSLESVTIVKNRETRESKGLAYVKYQKASHCARAFEECDRQYKAVFARPKEAKSFSSDLSDSSHNNKFPNSFGSQRFDSGGPGDIINKTPNADNYTRLLAVFNTNVSHSNLFKLFDLIPGLESVFPANNHRMGFRNEYSFVVQYAWPQSAAYAREKLDGFEYPPGYPVLIKPEYYEGRDRDMSFGRNQRNNLLPADPGVSADHLLSITKALSQATALLKAAGLSTDGIELNDLPNQYGSLRLPPPQPLAPAGTTSEIRLFIVAQPALPPMHIIRDIFCRFGHITDIHVLHGKNCGYVSYAKKDSGANAILHLHGQEIGQSRLKVMEAEPPRNDSRKRTRVEAEESW</sequence>
<accession>A0A9P0A338</accession>
<proteinExistence type="predicted"/>
<dbReference type="Proteomes" id="UP001152759">
    <property type="component" value="Chromosome 10"/>
</dbReference>
<name>A0A9P0A338_BEMTA</name>
<keyword evidence="1 2" id="KW-0694">RNA-binding</keyword>
<dbReference type="Gene3D" id="3.30.70.330">
    <property type="match status" value="3"/>
</dbReference>
<dbReference type="OrthoDB" id="78437at2759"/>
<dbReference type="SUPFAM" id="SSF54928">
    <property type="entry name" value="RNA-binding domain, RBD"/>
    <property type="match status" value="3"/>
</dbReference>
<dbReference type="InterPro" id="IPR012677">
    <property type="entry name" value="Nucleotide-bd_a/b_plait_sf"/>
</dbReference>
<dbReference type="InterPro" id="IPR035979">
    <property type="entry name" value="RBD_domain_sf"/>
</dbReference>
<dbReference type="InterPro" id="IPR000504">
    <property type="entry name" value="RRM_dom"/>
</dbReference>
<dbReference type="PANTHER" id="PTHR48027">
    <property type="entry name" value="HETEROGENEOUS NUCLEAR RIBONUCLEOPROTEIN 87F-RELATED"/>
    <property type="match status" value="1"/>
</dbReference>
<dbReference type="InterPro" id="IPR052462">
    <property type="entry name" value="SLIRP/GR-RBP-like"/>
</dbReference>
<protein>
    <recommendedName>
        <fullName evidence="4">RRM domain-containing protein</fullName>
    </recommendedName>
</protein>
<evidence type="ECO:0000256" key="1">
    <source>
        <dbReference type="ARBA" id="ARBA00022884"/>
    </source>
</evidence>
<dbReference type="Pfam" id="PF00076">
    <property type="entry name" value="RRM_1"/>
    <property type="match status" value="3"/>
</dbReference>
<feature type="domain" description="RRM" evidence="4">
    <location>
        <begin position="12"/>
        <end position="91"/>
    </location>
</feature>
<feature type="region of interest" description="Disordered" evidence="3">
    <location>
        <begin position="453"/>
        <end position="472"/>
    </location>
</feature>
<gene>
    <name evidence="5" type="ORF">BEMITA_LOCUS2738</name>
</gene>
<keyword evidence="6" id="KW-1185">Reference proteome</keyword>
<dbReference type="AlphaFoldDB" id="A0A9P0A338"/>
<dbReference type="GO" id="GO:0003723">
    <property type="term" value="F:RNA binding"/>
    <property type="evidence" value="ECO:0007669"/>
    <property type="project" value="UniProtKB-UniRule"/>
</dbReference>
<feature type="domain" description="RRM" evidence="4">
    <location>
        <begin position="110"/>
        <end position="188"/>
    </location>
</feature>
<evidence type="ECO:0000259" key="4">
    <source>
        <dbReference type="PROSITE" id="PS50102"/>
    </source>
</evidence>
<organism evidence="5 6">
    <name type="scientific">Bemisia tabaci</name>
    <name type="common">Sweetpotato whitefly</name>
    <name type="synonym">Aleurodes tabaci</name>
    <dbReference type="NCBI Taxonomy" id="7038"/>
    <lineage>
        <taxon>Eukaryota</taxon>
        <taxon>Metazoa</taxon>
        <taxon>Ecdysozoa</taxon>
        <taxon>Arthropoda</taxon>
        <taxon>Hexapoda</taxon>
        <taxon>Insecta</taxon>
        <taxon>Pterygota</taxon>
        <taxon>Neoptera</taxon>
        <taxon>Paraneoptera</taxon>
        <taxon>Hemiptera</taxon>
        <taxon>Sternorrhyncha</taxon>
        <taxon>Aleyrodoidea</taxon>
        <taxon>Aleyrodidae</taxon>
        <taxon>Aleyrodinae</taxon>
        <taxon>Bemisia</taxon>
    </lineage>
</organism>
<dbReference type="SMART" id="SM00360">
    <property type="entry name" value="RRM"/>
    <property type="match status" value="3"/>
</dbReference>
<evidence type="ECO:0000313" key="6">
    <source>
        <dbReference type="Proteomes" id="UP001152759"/>
    </source>
</evidence>
<dbReference type="CDD" id="cd12366">
    <property type="entry name" value="RRM1_RBM45"/>
    <property type="match status" value="1"/>
</dbReference>
<dbReference type="PROSITE" id="PS50102">
    <property type="entry name" value="RRM"/>
    <property type="match status" value="3"/>
</dbReference>